<accession>A0A5B7IAS3</accession>
<protein>
    <submittedName>
        <fullName evidence="1">Uncharacterized protein</fullName>
    </submittedName>
</protein>
<gene>
    <name evidence="1" type="ORF">E2C01_076184</name>
</gene>
<dbReference type="OrthoDB" id="6347961at2759"/>
<name>A0A5B7IAS3_PORTR</name>
<dbReference type="EMBL" id="VSRR010057313">
    <property type="protein sequence ID" value="MPC81560.1"/>
    <property type="molecule type" value="Genomic_DNA"/>
</dbReference>
<organism evidence="1 2">
    <name type="scientific">Portunus trituberculatus</name>
    <name type="common">Swimming crab</name>
    <name type="synonym">Neptunus trituberculatus</name>
    <dbReference type="NCBI Taxonomy" id="210409"/>
    <lineage>
        <taxon>Eukaryota</taxon>
        <taxon>Metazoa</taxon>
        <taxon>Ecdysozoa</taxon>
        <taxon>Arthropoda</taxon>
        <taxon>Crustacea</taxon>
        <taxon>Multicrustacea</taxon>
        <taxon>Malacostraca</taxon>
        <taxon>Eumalacostraca</taxon>
        <taxon>Eucarida</taxon>
        <taxon>Decapoda</taxon>
        <taxon>Pleocyemata</taxon>
        <taxon>Brachyura</taxon>
        <taxon>Eubrachyura</taxon>
        <taxon>Portunoidea</taxon>
        <taxon>Portunidae</taxon>
        <taxon>Portuninae</taxon>
        <taxon>Portunus</taxon>
    </lineage>
</organism>
<proteinExistence type="predicted"/>
<sequence length="312" mass="35652">MLVVELLQNIIDHLLQGLPVDLRPVGQLRDGIEARELEDRFIAALQNDPARLAAMLQEHEESKHVPLLIEAYGSPREPVEQSTYIFPPVLLEKDAVNKINHKCRSLDVTLNSFFTAVKNTALVELARDGGLKRNNYSITSCHPVDTRRLMEKCSEPYLGFHVISLTMHMITPHNVKDHFWEYTKHFDNEFRKKIKGNWMIEDRAMARLLRPEGYSHEEHFAHPLPLISDYIFSNLNNPGNNIKGIGKFVQITAVNVQNFLHKAHFPFGYVLFEFRGQLNLVVGHATGTVSREVIGRHLDKTLAVISDVSNYT</sequence>
<comment type="caution">
    <text evidence="1">The sequence shown here is derived from an EMBL/GenBank/DDBJ whole genome shotgun (WGS) entry which is preliminary data.</text>
</comment>
<evidence type="ECO:0000313" key="1">
    <source>
        <dbReference type="EMBL" id="MPC81560.1"/>
    </source>
</evidence>
<keyword evidence="2" id="KW-1185">Reference proteome</keyword>
<reference evidence="1 2" key="1">
    <citation type="submission" date="2019-05" db="EMBL/GenBank/DDBJ databases">
        <title>Another draft genome of Portunus trituberculatus and its Hox gene families provides insights of decapod evolution.</title>
        <authorList>
            <person name="Jeong J.-H."/>
            <person name="Song I."/>
            <person name="Kim S."/>
            <person name="Choi T."/>
            <person name="Kim D."/>
            <person name="Ryu S."/>
            <person name="Kim W."/>
        </authorList>
    </citation>
    <scope>NUCLEOTIDE SEQUENCE [LARGE SCALE GENOMIC DNA]</scope>
    <source>
        <tissue evidence="1">Muscle</tissue>
    </source>
</reference>
<dbReference type="AlphaFoldDB" id="A0A5B7IAS3"/>
<dbReference type="Proteomes" id="UP000324222">
    <property type="component" value="Unassembled WGS sequence"/>
</dbReference>
<evidence type="ECO:0000313" key="2">
    <source>
        <dbReference type="Proteomes" id="UP000324222"/>
    </source>
</evidence>